<dbReference type="PANTHER" id="PTHR15272">
    <property type="entry name" value="CHROMATIN ASSEMBLY FACTOR 1 SUBUNIT A CAF-1 SUBUNIT A"/>
    <property type="match status" value="1"/>
</dbReference>
<dbReference type="InterPro" id="IPR022043">
    <property type="entry name" value="CAF1A_DD"/>
</dbReference>
<dbReference type="GO" id="GO:0006334">
    <property type="term" value="P:nucleosome assembly"/>
    <property type="evidence" value="ECO:0007669"/>
    <property type="project" value="TreeGrafter"/>
</dbReference>
<dbReference type="GO" id="GO:0005634">
    <property type="term" value="C:nucleus"/>
    <property type="evidence" value="ECO:0007669"/>
    <property type="project" value="UniProtKB-SubCell"/>
</dbReference>
<evidence type="ECO:0000256" key="3">
    <source>
        <dbReference type="ARBA" id="ARBA00023204"/>
    </source>
</evidence>
<comment type="subcellular location">
    <subcellularLocation>
        <location evidence="1">Nucleus</location>
    </subcellularLocation>
</comment>
<name>A0A3P7KAI2_STRVU</name>
<evidence type="ECO:0000256" key="4">
    <source>
        <dbReference type="ARBA" id="ARBA00023242"/>
    </source>
</evidence>
<protein>
    <recommendedName>
        <fullName evidence="5">Chromatin assembly factor 1 subunit A dimerization domain-containing protein</fullName>
    </recommendedName>
</protein>
<feature type="domain" description="Chromatin assembly factor 1 subunit A dimerization" evidence="5">
    <location>
        <begin position="52"/>
        <end position="113"/>
    </location>
</feature>
<evidence type="ECO:0000313" key="6">
    <source>
        <dbReference type="EMBL" id="VDM65868.1"/>
    </source>
</evidence>
<reference evidence="6 7" key="1">
    <citation type="submission" date="2018-11" db="EMBL/GenBank/DDBJ databases">
        <authorList>
            <consortium name="Pathogen Informatics"/>
        </authorList>
    </citation>
    <scope>NUCLEOTIDE SEQUENCE [LARGE SCALE GENOMIC DNA]</scope>
</reference>
<dbReference type="Proteomes" id="UP000270094">
    <property type="component" value="Unassembled WGS sequence"/>
</dbReference>
<organism evidence="6 7">
    <name type="scientific">Strongylus vulgaris</name>
    <name type="common">Blood worm</name>
    <dbReference type="NCBI Taxonomy" id="40348"/>
    <lineage>
        <taxon>Eukaryota</taxon>
        <taxon>Metazoa</taxon>
        <taxon>Ecdysozoa</taxon>
        <taxon>Nematoda</taxon>
        <taxon>Chromadorea</taxon>
        <taxon>Rhabditida</taxon>
        <taxon>Rhabditina</taxon>
        <taxon>Rhabditomorpha</taxon>
        <taxon>Strongyloidea</taxon>
        <taxon>Strongylidae</taxon>
        <taxon>Strongylus</taxon>
    </lineage>
</organism>
<accession>A0A3P7KAI2</accession>
<gene>
    <name evidence="6" type="ORF">SVUK_LOCUS866</name>
</gene>
<dbReference type="PANTHER" id="PTHR15272:SF0">
    <property type="entry name" value="CHROMATIN ASSEMBLY FACTOR 1 SUBUNIT A"/>
    <property type="match status" value="1"/>
</dbReference>
<dbReference type="GO" id="GO:0006281">
    <property type="term" value="P:DNA repair"/>
    <property type="evidence" value="ECO:0007669"/>
    <property type="project" value="UniProtKB-KW"/>
</dbReference>
<sequence>MTLAPLQRRAVLKLEDDILEQHLEVSQTSYLSSLTINPKKLVGASVNPMRAKLYQFHDNYRPPYYGTWRTRSKVITGRRPFSHKEEKIDYEVDSDAEWEEEPSDADECKSDEEVLIFRNIFTVSISQLSSKLFVSLVIMCSYNLPLQQL</sequence>
<evidence type="ECO:0000259" key="5">
    <source>
        <dbReference type="Pfam" id="PF12253"/>
    </source>
</evidence>
<dbReference type="AlphaFoldDB" id="A0A3P7KAI2"/>
<dbReference type="EMBL" id="UYYB01001562">
    <property type="protein sequence ID" value="VDM65868.1"/>
    <property type="molecule type" value="Genomic_DNA"/>
</dbReference>
<evidence type="ECO:0000313" key="7">
    <source>
        <dbReference type="Proteomes" id="UP000270094"/>
    </source>
</evidence>
<evidence type="ECO:0000256" key="1">
    <source>
        <dbReference type="ARBA" id="ARBA00004123"/>
    </source>
</evidence>
<keyword evidence="3" id="KW-0234">DNA repair</keyword>
<proteinExistence type="predicted"/>
<keyword evidence="4" id="KW-0539">Nucleus</keyword>
<evidence type="ECO:0000256" key="2">
    <source>
        <dbReference type="ARBA" id="ARBA00022763"/>
    </source>
</evidence>
<keyword evidence="2" id="KW-0227">DNA damage</keyword>
<keyword evidence="7" id="KW-1185">Reference proteome</keyword>
<dbReference type="Pfam" id="PF12253">
    <property type="entry name" value="CAF1A_dimeriz"/>
    <property type="match status" value="1"/>
</dbReference>
<dbReference type="GO" id="GO:0033186">
    <property type="term" value="C:CAF-1 complex"/>
    <property type="evidence" value="ECO:0007669"/>
    <property type="project" value="TreeGrafter"/>
</dbReference>
<dbReference type="OrthoDB" id="79480at2759"/>